<keyword evidence="1" id="KW-0614">Plasmid</keyword>
<name>A0A1Z4M2W4_9CYAN</name>
<evidence type="ECO:0000313" key="1">
    <source>
        <dbReference type="EMBL" id="BAY87819.1"/>
    </source>
</evidence>
<dbReference type="AlphaFoldDB" id="A0A1Z4M2W4"/>
<organism evidence="1 2">
    <name type="scientific">Calothrix parasitica NIES-267</name>
    <dbReference type="NCBI Taxonomy" id="1973488"/>
    <lineage>
        <taxon>Bacteria</taxon>
        <taxon>Bacillati</taxon>
        <taxon>Cyanobacteriota</taxon>
        <taxon>Cyanophyceae</taxon>
        <taxon>Nostocales</taxon>
        <taxon>Calotrichaceae</taxon>
        <taxon>Calothrix</taxon>
    </lineage>
</organism>
<gene>
    <name evidence="1" type="ORF">NIES267_73430</name>
</gene>
<reference evidence="1 2" key="1">
    <citation type="submission" date="2017-06" db="EMBL/GenBank/DDBJ databases">
        <title>Genome sequencing of cyanobaciteial culture collection at National Institute for Environmental Studies (NIES).</title>
        <authorList>
            <person name="Hirose Y."/>
            <person name="Shimura Y."/>
            <person name="Fujisawa T."/>
            <person name="Nakamura Y."/>
            <person name="Kawachi M."/>
        </authorList>
    </citation>
    <scope>NUCLEOTIDE SEQUENCE [LARGE SCALE GENOMIC DNA]</scope>
    <source>
        <strain evidence="1 2">NIES-267</strain>
        <plasmid evidence="2">Plasmid2 dna</plasmid>
    </source>
</reference>
<protein>
    <submittedName>
        <fullName evidence="1">Uncharacterized protein</fullName>
    </submittedName>
</protein>
<accession>A0A1Z4M2W4</accession>
<dbReference type="Proteomes" id="UP000218418">
    <property type="component" value="Plasmid plasmid2"/>
</dbReference>
<sequence>MPTEIEVDKIRFFEDEELLMSTGFIVDWFILYYKKNNSADSFIKKISDIYEKYNGLLFFYLNHQCYFIEPDPDKFFDLLLDDLERNKNRNITDELKTRIARNKKRFFEDNPDLVQGIILD</sequence>
<geneLocation type="plasmid" evidence="2">
    <name>Plasmid2 dna</name>
</geneLocation>
<proteinExistence type="predicted"/>
<dbReference type="EMBL" id="AP018229">
    <property type="protein sequence ID" value="BAY87819.1"/>
    <property type="molecule type" value="Genomic_DNA"/>
</dbReference>
<keyword evidence="2" id="KW-1185">Reference proteome</keyword>
<evidence type="ECO:0000313" key="2">
    <source>
        <dbReference type="Proteomes" id="UP000218418"/>
    </source>
</evidence>